<reference evidence="1 2" key="1">
    <citation type="submission" date="2020-03" db="EMBL/GenBank/DDBJ databases">
        <title>Dissostichus mawsoni Genome sequencing and assembly.</title>
        <authorList>
            <person name="Park H."/>
        </authorList>
    </citation>
    <scope>NUCLEOTIDE SEQUENCE [LARGE SCALE GENOMIC DNA]</scope>
    <source>
        <strain evidence="1">DM0001</strain>
        <tissue evidence="1">Muscle</tissue>
    </source>
</reference>
<dbReference type="Proteomes" id="UP000518266">
    <property type="component" value="Unassembled WGS sequence"/>
</dbReference>
<proteinExistence type="predicted"/>
<protein>
    <submittedName>
        <fullName evidence="1">Uncharacterized protein</fullName>
    </submittedName>
</protein>
<organism evidence="1 2">
    <name type="scientific">Dissostichus mawsoni</name>
    <name type="common">Antarctic cod</name>
    <dbReference type="NCBI Taxonomy" id="36200"/>
    <lineage>
        <taxon>Eukaryota</taxon>
        <taxon>Metazoa</taxon>
        <taxon>Chordata</taxon>
        <taxon>Craniata</taxon>
        <taxon>Vertebrata</taxon>
        <taxon>Euteleostomi</taxon>
        <taxon>Actinopterygii</taxon>
        <taxon>Neopterygii</taxon>
        <taxon>Teleostei</taxon>
        <taxon>Neoteleostei</taxon>
        <taxon>Acanthomorphata</taxon>
        <taxon>Eupercaria</taxon>
        <taxon>Perciformes</taxon>
        <taxon>Notothenioidei</taxon>
        <taxon>Nototheniidae</taxon>
        <taxon>Dissostichus</taxon>
    </lineage>
</organism>
<accession>A0A7J5X7F0</accession>
<name>A0A7J5X7F0_DISMA</name>
<gene>
    <name evidence="1" type="ORF">F7725_026556</name>
</gene>
<evidence type="ECO:0000313" key="2">
    <source>
        <dbReference type="Proteomes" id="UP000518266"/>
    </source>
</evidence>
<dbReference type="AlphaFoldDB" id="A0A7J5X7F0"/>
<dbReference type="EMBL" id="JAAKFY010000027">
    <property type="protein sequence ID" value="KAF3832891.1"/>
    <property type="molecule type" value="Genomic_DNA"/>
</dbReference>
<evidence type="ECO:0000313" key="1">
    <source>
        <dbReference type="EMBL" id="KAF3832891.1"/>
    </source>
</evidence>
<sequence>MALAVISSELLTGALTLRDTLARWFLFLPLAHGVGVAHDHFVHPGERLGEEHRALEEAQVASVSNTASVDLAEENQREDCFFYL</sequence>
<comment type="caution">
    <text evidence="1">The sequence shown here is derived from an EMBL/GenBank/DDBJ whole genome shotgun (WGS) entry which is preliminary data.</text>
</comment>
<keyword evidence="2" id="KW-1185">Reference proteome</keyword>